<proteinExistence type="predicted"/>
<dbReference type="SUPFAM" id="SSF52540">
    <property type="entry name" value="P-loop containing nucleoside triphosphate hydrolases"/>
    <property type="match status" value="1"/>
</dbReference>
<dbReference type="Gene3D" id="3.40.50.300">
    <property type="entry name" value="P-loop containing nucleotide triphosphate hydrolases"/>
    <property type="match status" value="1"/>
</dbReference>
<sequence length="341" mass="36542">MVMRRLRVLVKTTGYDWDVLRGIDVVVIADRDSAGRKHAELVAKQLSGIAPSVRIVEAAVGKDFSDHYSAGRTLNELVTVETADADPYRRLVLTAGNQVRTKKTIWWEPALVLRDVINVLAAREGKGKSTVAASWAARETHMGGKVLWIGSEESREHAQAPRLIANGADMSKIFFVDVETDSGTGVLVFPLDLPAIEKVISEQKITMVVLDPCKGLVPKYCSFAGCRNRVVGHSRCPDHAGWKASPRTASSGPTPPCGSTIASRRSNATATDVKYADPAAPSPPPRSTTPSASPTVAATTSPTCVSTRSATGPRMTGQSQACRSCRPHVFGHPNVVEPVQL</sequence>
<dbReference type="EMBL" id="VTZN01000071">
    <property type="protein sequence ID" value="KAA1249827.1"/>
    <property type="molecule type" value="Genomic_DNA"/>
</dbReference>
<organism evidence="2 3">
    <name type="scientific">Mycobacterium simiae</name>
    <name type="common">Mycobacterium habana</name>
    <dbReference type="NCBI Taxonomy" id="1784"/>
    <lineage>
        <taxon>Bacteria</taxon>
        <taxon>Bacillati</taxon>
        <taxon>Actinomycetota</taxon>
        <taxon>Actinomycetes</taxon>
        <taxon>Mycobacteriales</taxon>
        <taxon>Mycobacteriaceae</taxon>
        <taxon>Mycobacterium</taxon>
        <taxon>Mycobacterium simiae complex</taxon>
    </lineage>
</organism>
<feature type="compositionally biased region" description="Polar residues" evidence="1">
    <location>
        <begin position="260"/>
        <end position="270"/>
    </location>
</feature>
<feature type="compositionally biased region" description="Polar residues" evidence="1">
    <location>
        <begin position="304"/>
        <end position="321"/>
    </location>
</feature>
<gene>
    <name evidence="2" type="ORF">F0Q45_12975</name>
</gene>
<dbReference type="InterPro" id="IPR027417">
    <property type="entry name" value="P-loop_NTPase"/>
</dbReference>
<accession>A0A5B1BMJ2</accession>
<name>A0A5B1BMJ2_MYCSI</name>
<dbReference type="Pfam" id="PF13481">
    <property type="entry name" value="AAA_25"/>
    <property type="match status" value="1"/>
</dbReference>
<evidence type="ECO:0000256" key="1">
    <source>
        <dbReference type="SAM" id="MobiDB-lite"/>
    </source>
</evidence>
<dbReference type="Proteomes" id="UP000324701">
    <property type="component" value="Unassembled WGS sequence"/>
</dbReference>
<feature type="compositionally biased region" description="Low complexity" evidence="1">
    <location>
        <begin position="288"/>
        <end position="303"/>
    </location>
</feature>
<dbReference type="AlphaFoldDB" id="A0A5B1BMJ2"/>
<protein>
    <submittedName>
        <fullName evidence="2">AAA family ATPase</fullName>
    </submittedName>
</protein>
<reference evidence="2 3" key="1">
    <citation type="submission" date="2019-09" db="EMBL/GenBank/DDBJ databases">
        <title>Report of infection by Mycobacterium simiae a patient suffering from pulmonary tuberculosis.</title>
        <authorList>
            <person name="Mohanty P.S."/>
            <person name="Bansal A.K."/>
            <person name="Singh H."/>
            <person name="Sharma S."/>
            <person name="Patil S.A."/>
            <person name="Upadhaya P."/>
            <person name="Singh P.K."/>
            <person name="Kumar D."/>
            <person name="Kumar S."/>
            <person name="Singh R.K."/>
            <person name="Chaudhary B."/>
        </authorList>
    </citation>
    <scope>NUCLEOTIDE SEQUENCE [LARGE SCALE GENOMIC DNA]</scope>
    <source>
        <strain evidence="2 3">JAL-560-SIM</strain>
    </source>
</reference>
<keyword evidence="3" id="KW-1185">Reference proteome</keyword>
<dbReference type="OrthoDB" id="4926055at2"/>
<evidence type="ECO:0000313" key="3">
    <source>
        <dbReference type="Proteomes" id="UP000324701"/>
    </source>
</evidence>
<comment type="caution">
    <text evidence="2">The sequence shown here is derived from an EMBL/GenBank/DDBJ whole genome shotgun (WGS) entry which is preliminary data.</text>
</comment>
<evidence type="ECO:0000313" key="2">
    <source>
        <dbReference type="EMBL" id="KAA1249827.1"/>
    </source>
</evidence>
<feature type="region of interest" description="Disordered" evidence="1">
    <location>
        <begin position="238"/>
        <end position="321"/>
    </location>
</feature>